<dbReference type="Pfam" id="PF01782">
    <property type="entry name" value="RimM"/>
    <property type="match status" value="1"/>
</dbReference>
<feature type="domain" description="Ribosome maturation factor RimM PRC barrel" evidence="7">
    <location>
        <begin position="99"/>
        <end position="164"/>
    </location>
</feature>
<sequence length="166" mass="17837">MQLVVGRIGKPHGIRGDVTIDVRTDDADARFHPGAALVTDPADAGPLTVKSAKWHSGRMVVRFAGVDDRNRAEELRGIWLVIDSAEILPSSDPDEFHDQQLIGLAVVTTDGREIGTVKEILHHAQDLIVVDSPAGDQLVPFVAALVPEVDLEGGRLVVDAPEGLFE</sequence>
<evidence type="ECO:0000256" key="2">
    <source>
        <dbReference type="ARBA" id="ARBA00022517"/>
    </source>
</evidence>
<dbReference type="Proteomes" id="UP001501237">
    <property type="component" value="Unassembled WGS sequence"/>
</dbReference>
<dbReference type="InterPro" id="IPR056792">
    <property type="entry name" value="PRC_RimM"/>
</dbReference>
<comment type="function">
    <text evidence="5">An accessory protein needed during the final step in the assembly of 30S ribosomal subunit, possibly for assembly of the head region. Essential for efficient processing of 16S rRNA. May be needed both before and after RbfA during the maturation of 16S rRNA. It has affinity for free ribosomal 30S subunits but not for 70S ribosomes.</text>
</comment>
<comment type="domain">
    <text evidence="5">The PRC barrel domain binds ribosomal protein uS19.</text>
</comment>
<evidence type="ECO:0000313" key="9">
    <source>
        <dbReference type="Proteomes" id="UP001501237"/>
    </source>
</evidence>
<evidence type="ECO:0000259" key="6">
    <source>
        <dbReference type="Pfam" id="PF01782"/>
    </source>
</evidence>
<dbReference type="NCBIfam" id="TIGR02273">
    <property type="entry name" value="16S_RimM"/>
    <property type="match status" value="1"/>
</dbReference>
<comment type="similarity">
    <text evidence="5">Belongs to the RimM family.</text>
</comment>
<dbReference type="Pfam" id="PF24986">
    <property type="entry name" value="PRC_RimM"/>
    <property type="match status" value="1"/>
</dbReference>
<dbReference type="SUPFAM" id="SSF50447">
    <property type="entry name" value="Translation proteins"/>
    <property type="match status" value="1"/>
</dbReference>
<dbReference type="EMBL" id="BAAAUV010000002">
    <property type="protein sequence ID" value="GAA3196883.1"/>
    <property type="molecule type" value="Genomic_DNA"/>
</dbReference>
<proteinExistence type="inferred from homology"/>
<protein>
    <recommendedName>
        <fullName evidence="5">Ribosome maturation factor RimM</fullName>
    </recommendedName>
</protein>
<accession>A0ABP6Q1J8</accession>
<dbReference type="SUPFAM" id="SSF50346">
    <property type="entry name" value="PRC-barrel domain"/>
    <property type="match status" value="1"/>
</dbReference>
<dbReference type="InterPro" id="IPR036976">
    <property type="entry name" value="RimM_N_sf"/>
</dbReference>
<keyword evidence="3 5" id="KW-0698">rRNA processing</keyword>
<dbReference type="Gene3D" id="2.30.30.240">
    <property type="entry name" value="PRC-barrel domain"/>
    <property type="match status" value="1"/>
</dbReference>
<keyword evidence="4 5" id="KW-0143">Chaperone</keyword>
<evidence type="ECO:0000256" key="4">
    <source>
        <dbReference type="ARBA" id="ARBA00023186"/>
    </source>
</evidence>
<name>A0ABP6Q1J8_9ACTN</name>
<dbReference type="InterPro" id="IPR011961">
    <property type="entry name" value="RimM"/>
</dbReference>
<dbReference type="InterPro" id="IPR009000">
    <property type="entry name" value="Transl_B-barrel_sf"/>
</dbReference>
<comment type="caution">
    <text evidence="8">The sequence shown here is derived from an EMBL/GenBank/DDBJ whole genome shotgun (WGS) entry which is preliminary data.</text>
</comment>
<dbReference type="HAMAP" id="MF_00014">
    <property type="entry name" value="Ribosome_mat_RimM"/>
    <property type="match status" value="1"/>
</dbReference>
<evidence type="ECO:0000256" key="3">
    <source>
        <dbReference type="ARBA" id="ARBA00022552"/>
    </source>
</evidence>
<keyword evidence="9" id="KW-1185">Reference proteome</keyword>
<dbReference type="InterPro" id="IPR002676">
    <property type="entry name" value="RimM_N"/>
</dbReference>
<feature type="domain" description="RimM N-terminal" evidence="6">
    <location>
        <begin position="4"/>
        <end position="84"/>
    </location>
</feature>
<dbReference type="Gene3D" id="2.40.30.60">
    <property type="entry name" value="RimM"/>
    <property type="match status" value="1"/>
</dbReference>
<keyword evidence="2 5" id="KW-0690">Ribosome biogenesis</keyword>
<dbReference type="RefSeq" id="WP_344822165.1">
    <property type="nucleotide sequence ID" value="NZ_BAAAUV010000002.1"/>
</dbReference>
<evidence type="ECO:0000256" key="1">
    <source>
        <dbReference type="ARBA" id="ARBA00022490"/>
    </source>
</evidence>
<comment type="subunit">
    <text evidence="5">Binds ribosomal protein uS19.</text>
</comment>
<dbReference type="InterPro" id="IPR011033">
    <property type="entry name" value="PRC_barrel-like_sf"/>
</dbReference>
<organism evidence="8 9">
    <name type="scientific">Actinocorallia longicatena</name>
    <dbReference type="NCBI Taxonomy" id="111803"/>
    <lineage>
        <taxon>Bacteria</taxon>
        <taxon>Bacillati</taxon>
        <taxon>Actinomycetota</taxon>
        <taxon>Actinomycetes</taxon>
        <taxon>Streptosporangiales</taxon>
        <taxon>Thermomonosporaceae</taxon>
        <taxon>Actinocorallia</taxon>
    </lineage>
</organism>
<evidence type="ECO:0000259" key="7">
    <source>
        <dbReference type="Pfam" id="PF24986"/>
    </source>
</evidence>
<reference evidence="9" key="1">
    <citation type="journal article" date="2019" name="Int. J. Syst. Evol. Microbiol.">
        <title>The Global Catalogue of Microorganisms (GCM) 10K type strain sequencing project: providing services to taxonomists for standard genome sequencing and annotation.</title>
        <authorList>
            <consortium name="The Broad Institute Genomics Platform"/>
            <consortium name="The Broad Institute Genome Sequencing Center for Infectious Disease"/>
            <person name="Wu L."/>
            <person name="Ma J."/>
        </authorList>
    </citation>
    <scope>NUCLEOTIDE SEQUENCE [LARGE SCALE GENOMIC DNA]</scope>
    <source>
        <strain evidence="9">JCM 9377</strain>
    </source>
</reference>
<comment type="subcellular location">
    <subcellularLocation>
        <location evidence="5">Cytoplasm</location>
    </subcellularLocation>
</comment>
<dbReference type="PANTHER" id="PTHR33692:SF1">
    <property type="entry name" value="RIBOSOME MATURATION FACTOR RIMM"/>
    <property type="match status" value="1"/>
</dbReference>
<gene>
    <name evidence="5 8" type="primary">rimM</name>
    <name evidence="8" type="ORF">GCM10010468_07720</name>
</gene>
<evidence type="ECO:0000313" key="8">
    <source>
        <dbReference type="EMBL" id="GAA3196883.1"/>
    </source>
</evidence>
<dbReference type="PANTHER" id="PTHR33692">
    <property type="entry name" value="RIBOSOME MATURATION FACTOR RIMM"/>
    <property type="match status" value="1"/>
</dbReference>
<keyword evidence="1 5" id="KW-0963">Cytoplasm</keyword>
<evidence type="ECO:0000256" key="5">
    <source>
        <dbReference type="HAMAP-Rule" id="MF_00014"/>
    </source>
</evidence>